<dbReference type="PANTHER" id="PTHR22943">
    <property type="entry name" value="7-TRANSMEMBRANE DOMAIN RECEPTOR C.ELEGANS"/>
    <property type="match status" value="1"/>
</dbReference>
<comment type="caution">
    <text evidence="2">The sequence shown here is derived from an EMBL/GenBank/DDBJ whole genome shotgun (WGS) entry which is preliminary data.</text>
</comment>
<feature type="transmembrane region" description="Helical" evidence="1">
    <location>
        <begin position="89"/>
        <end position="113"/>
    </location>
</feature>
<dbReference type="EMBL" id="BTSY01000007">
    <property type="protein sequence ID" value="GMT35510.1"/>
    <property type="molecule type" value="Genomic_DNA"/>
</dbReference>
<keyword evidence="3" id="KW-1185">Reference proteome</keyword>
<protein>
    <recommendedName>
        <fullName evidence="4">G protein-coupled receptor</fullName>
    </recommendedName>
</protein>
<name>A0AAV5WVE8_9BILA</name>
<keyword evidence="1" id="KW-0472">Membrane</keyword>
<dbReference type="SUPFAM" id="SSF81321">
    <property type="entry name" value="Family A G protein-coupled receptor-like"/>
    <property type="match status" value="1"/>
</dbReference>
<feature type="non-terminal residue" evidence="2">
    <location>
        <position position="285"/>
    </location>
</feature>
<keyword evidence="1" id="KW-0812">Transmembrane</keyword>
<sequence length="285" mass="32191">MESFTGNDGVLANSVWISTGIIGCTLNLILFVVILLNSSKGFYRTLTLAIAVVDFCCAFSGIFQATWYYKIDGIENCADYGISNNFPDWLVQVIWFSWVITFYAELVVITYSFIWRAVLISNSRRVRLFEHPLIFVILALIAGGIAFCDYSIECGVEYIDLSFIEVLRIVTPAILSGFHFIVIASCAFYIYYKIKRGTFSKKSRRTHKRRLFVLSIQAINPFFFNFLVDLIYELALIAPIPSILVSFIPLSSIHPALNALIILALTSEHRQFLCKMCAKGTISST</sequence>
<feature type="transmembrane region" description="Helical" evidence="1">
    <location>
        <begin position="211"/>
        <end position="232"/>
    </location>
</feature>
<evidence type="ECO:0000313" key="3">
    <source>
        <dbReference type="Proteomes" id="UP001432322"/>
    </source>
</evidence>
<dbReference type="Proteomes" id="UP001432322">
    <property type="component" value="Unassembled WGS sequence"/>
</dbReference>
<feature type="transmembrane region" description="Helical" evidence="1">
    <location>
        <begin position="133"/>
        <end position="152"/>
    </location>
</feature>
<reference evidence="2" key="1">
    <citation type="submission" date="2023-10" db="EMBL/GenBank/DDBJ databases">
        <title>Genome assembly of Pristionchus species.</title>
        <authorList>
            <person name="Yoshida K."/>
            <person name="Sommer R.J."/>
        </authorList>
    </citation>
    <scope>NUCLEOTIDE SEQUENCE</scope>
    <source>
        <strain evidence="2">RS5133</strain>
    </source>
</reference>
<evidence type="ECO:0000313" key="2">
    <source>
        <dbReference type="EMBL" id="GMT35510.1"/>
    </source>
</evidence>
<evidence type="ECO:0008006" key="4">
    <source>
        <dbReference type="Google" id="ProtNLM"/>
    </source>
</evidence>
<feature type="transmembrane region" description="Helical" evidence="1">
    <location>
        <begin position="172"/>
        <end position="191"/>
    </location>
</feature>
<gene>
    <name evidence="2" type="ORF">PFISCL1PPCAC_26807</name>
</gene>
<organism evidence="2 3">
    <name type="scientific">Pristionchus fissidentatus</name>
    <dbReference type="NCBI Taxonomy" id="1538716"/>
    <lineage>
        <taxon>Eukaryota</taxon>
        <taxon>Metazoa</taxon>
        <taxon>Ecdysozoa</taxon>
        <taxon>Nematoda</taxon>
        <taxon>Chromadorea</taxon>
        <taxon>Rhabditida</taxon>
        <taxon>Rhabditina</taxon>
        <taxon>Diplogasteromorpha</taxon>
        <taxon>Diplogasteroidea</taxon>
        <taxon>Neodiplogasteridae</taxon>
        <taxon>Pristionchus</taxon>
    </lineage>
</organism>
<evidence type="ECO:0000256" key="1">
    <source>
        <dbReference type="SAM" id="Phobius"/>
    </source>
</evidence>
<feature type="transmembrane region" description="Helical" evidence="1">
    <location>
        <begin position="244"/>
        <end position="266"/>
    </location>
</feature>
<dbReference type="AlphaFoldDB" id="A0AAV5WVE8"/>
<keyword evidence="1" id="KW-1133">Transmembrane helix</keyword>
<feature type="transmembrane region" description="Helical" evidence="1">
    <location>
        <begin position="48"/>
        <end position="69"/>
    </location>
</feature>
<proteinExistence type="predicted"/>
<feature type="transmembrane region" description="Helical" evidence="1">
    <location>
        <begin position="15"/>
        <end position="36"/>
    </location>
</feature>
<dbReference type="PANTHER" id="PTHR22943:SF248">
    <property type="entry name" value="SEVEN TM RECEPTOR"/>
    <property type="match status" value="1"/>
</dbReference>
<dbReference type="Gene3D" id="1.20.1070.10">
    <property type="entry name" value="Rhodopsin 7-helix transmembrane proteins"/>
    <property type="match status" value="1"/>
</dbReference>
<accession>A0AAV5WVE8</accession>